<evidence type="ECO:0000313" key="14">
    <source>
        <dbReference type="Proteomes" id="UP000010296"/>
    </source>
</evidence>
<dbReference type="InterPro" id="IPR001544">
    <property type="entry name" value="Aminotrans_IV"/>
</dbReference>
<dbReference type="eggNOG" id="COG0115">
    <property type="taxonomic scope" value="Bacteria"/>
</dbReference>
<dbReference type="FunFam" id="3.30.470.10:FF:000009">
    <property type="entry name" value="D-alanine aminotransferase"/>
    <property type="match status" value="1"/>
</dbReference>
<evidence type="ECO:0000256" key="6">
    <source>
        <dbReference type="ARBA" id="ARBA00022576"/>
    </source>
</evidence>
<dbReference type="InterPro" id="IPR005784">
    <property type="entry name" value="D_amino_transT"/>
</dbReference>
<reference evidence="13 14" key="1">
    <citation type="submission" date="2010-12" db="EMBL/GenBank/DDBJ databases">
        <authorList>
            <person name="Muzny D."/>
            <person name="Qin X."/>
            <person name="Deng J."/>
            <person name="Jiang H."/>
            <person name="Liu Y."/>
            <person name="Qu J."/>
            <person name="Song X.-Z."/>
            <person name="Zhang L."/>
            <person name="Thornton R."/>
            <person name="Coyle M."/>
            <person name="Francisco L."/>
            <person name="Jackson L."/>
            <person name="Javaid M."/>
            <person name="Korchina V."/>
            <person name="Kovar C."/>
            <person name="Mata R."/>
            <person name="Mathew T."/>
            <person name="Ngo R."/>
            <person name="Nguyen L."/>
            <person name="Nguyen N."/>
            <person name="Okwuonu G."/>
            <person name="Ongeri F."/>
            <person name="Pham C."/>
            <person name="Simmons D."/>
            <person name="Wilczek-Boney K."/>
            <person name="Hale W."/>
            <person name="Jakkamsetti A."/>
            <person name="Pham P."/>
            <person name="Ruth R."/>
            <person name="San Lucas F."/>
            <person name="Warren J."/>
            <person name="Zhang J."/>
            <person name="Zhao Z."/>
            <person name="Zhou C."/>
            <person name="Zhu D."/>
            <person name="Lee S."/>
            <person name="Bess C."/>
            <person name="Blankenburg K."/>
            <person name="Forbes L."/>
            <person name="Fu Q."/>
            <person name="Gubbala S."/>
            <person name="Hirani K."/>
            <person name="Jayaseelan J.C."/>
            <person name="Lara F."/>
            <person name="Munidasa M."/>
            <person name="Palculict T."/>
            <person name="Patil S."/>
            <person name="Pu L.-L."/>
            <person name="Saada N."/>
            <person name="Tang L."/>
            <person name="Weissenberger G."/>
            <person name="Zhu Y."/>
            <person name="Hemphill L."/>
            <person name="Shang Y."/>
            <person name="Youmans B."/>
            <person name="Ayvaz T."/>
            <person name="Ross M."/>
            <person name="Santibanez J."/>
            <person name="Aqrawi P."/>
            <person name="Gross S."/>
            <person name="Joshi V."/>
            <person name="Fowler G."/>
            <person name="Nazareth L."/>
            <person name="Reid J."/>
            <person name="Worley K."/>
            <person name="Petrosino J."/>
            <person name="Highlander S."/>
            <person name="Gibbs R."/>
        </authorList>
    </citation>
    <scope>NUCLEOTIDE SEQUENCE [LARGE SCALE GENOMIC DNA]</scope>
    <source>
        <strain evidence="14">DSM 15952 / CCUG 50447 / LMG 22039 / TP 1.5</strain>
    </source>
</reference>
<evidence type="ECO:0000256" key="9">
    <source>
        <dbReference type="ARBA" id="ARBA00030138"/>
    </source>
</evidence>
<dbReference type="InterPro" id="IPR050571">
    <property type="entry name" value="Class-IV_PLP-Dep_Aminotrnsfr"/>
</dbReference>
<evidence type="ECO:0000256" key="12">
    <source>
        <dbReference type="ARBA" id="ARBA00047911"/>
    </source>
</evidence>
<keyword evidence="6 13" id="KW-0032">Aminotransferase</keyword>
<accession>E6LHY8</accession>
<dbReference type="FunFam" id="3.20.10.10:FF:000002">
    <property type="entry name" value="D-alanine aminotransferase"/>
    <property type="match status" value="1"/>
</dbReference>
<evidence type="ECO:0000256" key="7">
    <source>
        <dbReference type="ARBA" id="ARBA00022679"/>
    </source>
</evidence>
<evidence type="ECO:0000256" key="10">
    <source>
        <dbReference type="ARBA" id="ARBA00033316"/>
    </source>
</evidence>
<comment type="catalytic activity">
    <reaction evidence="12">
        <text>D-alanine + 2-oxoglutarate = D-glutamate + pyruvate</text>
        <dbReference type="Rhea" id="RHEA:15869"/>
        <dbReference type="ChEBI" id="CHEBI:15361"/>
        <dbReference type="ChEBI" id="CHEBI:16810"/>
        <dbReference type="ChEBI" id="CHEBI:29986"/>
        <dbReference type="ChEBI" id="CHEBI:57416"/>
        <dbReference type="EC" id="2.6.1.21"/>
    </reaction>
</comment>
<dbReference type="EC" id="2.6.1.21" evidence="4"/>
<dbReference type="InterPro" id="IPR043132">
    <property type="entry name" value="BCAT-like_C"/>
</dbReference>
<gene>
    <name evidence="13" type="primary">dat</name>
    <name evidence="13" type="ORF">HMPREF9088_1978</name>
</gene>
<dbReference type="PATRIC" id="fig|888064.11.peg.2116"/>
<dbReference type="InterPro" id="IPR036038">
    <property type="entry name" value="Aminotransferase-like"/>
</dbReference>
<sequence>MKVLLNGKIIDRKDAKVDIEDRGYQFGDGIYEAIRVYQGQLFTFQEHMQRLYRSAEKIDLTIPYTQEMFKAWFTELIAKNQLETGMIYFQVSRGVQAPRNHIYQESLTPAIMATTMAAPRDLSEHRKGIKTITVPDTRWLHCDIKSLNLLGNLMATNQAAKAGAKEAIFYRSPDTVTECSHSNVSIIKEGVLITHPANEYILNGITRQVILSLAKQLSIPFEERPFTLAELKAADEVFISSISAEVTAVGQVDDVTIGNGKIGPVSEKILTAFTNEIEKNCGITLRSTAK</sequence>
<dbReference type="InterPro" id="IPR043131">
    <property type="entry name" value="BCAT-like_N"/>
</dbReference>
<dbReference type="STRING" id="888064.HMPREF9088_1978"/>
<dbReference type="HOGENOM" id="CLU_020844_4_1_9"/>
<comment type="cofactor">
    <cofactor evidence="1">
        <name>pyridoxal 5'-phosphate</name>
        <dbReference type="ChEBI" id="CHEBI:597326"/>
    </cofactor>
</comment>
<dbReference type="Pfam" id="PF01063">
    <property type="entry name" value="Aminotran_4"/>
    <property type="match status" value="1"/>
</dbReference>
<keyword evidence="14" id="KW-1185">Reference proteome</keyword>
<protein>
    <recommendedName>
        <fullName evidence="5">D-alanine aminotransferase</fullName>
        <ecNumber evidence="4">2.6.1.21</ecNumber>
    </recommendedName>
    <alternativeName>
        <fullName evidence="11">D-amino acid aminotransferase</fullName>
    </alternativeName>
    <alternativeName>
        <fullName evidence="9">D-amino acid transaminase</fullName>
    </alternativeName>
    <alternativeName>
        <fullName evidence="10">D-aspartate aminotransferase</fullName>
    </alternativeName>
</protein>
<evidence type="ECO:0000256" key="5">
    <source>
        <dbReference type="ARBA" id="ARBA00021779"/>
    </source>
</evidence>
<dbReference type="GO" id="GO:0005829">
    <property type="term" value="C:cytosol"/>
    <property type="evidence" value="ECO:0007669"/>
    <property type="project" value="TreeGrafter"/>
</dbReference>
<dbReference type="PANTHER" id="PTHR42743">
    <property type="entry name" value="AMINO-ACID AMINOTRANSFERASE"/>
    <property type="match status" value="1"/>
</dbReference>
<comment type="caution">
    <text evidence="13">The sequence shown here is derived from an EMBL/GenBank/DDBJ whole genome shotgun (WGS) entry which is preliminary data.</text>
</comment>
<evidence type="ECO:0000256" key="11">
    <source>
        <dbReference type="ARBA" id="ARBA00033391"/>
    </source>
</evidence>
<dbReference type="GO" id="GO:0008652">
    <property type="term" value="P:amino acid biosynthetic process"/>
    <property type="evidence" value="ECO:0007669"/>
    <property type="project" value="UniProtKB-ARBA"/>
</dbReference>
<dbReference type="GO" id="GO:0030170">
    <property type="term" value="F:pyridoxal phosphate binding"/>
    <property type="evidence" value="ECO:0007669"/>
    <property type="project" value="InterPro"/>
</dbReference>
<evidence type="ECO:0000256" key="1">
    <source>
        <dbReference type="ARBA" id="ARBA00001933"/>
    </source>
</evidence>
<comment type="subunit">
    <text evidence="3">Homodimer.</text>
</comment>
<keyword evidence="8" id="KW-0663">Pyridoxal phosphate</keyword>
<dbReference type="GO" id="GO:0046394">
    <property type="term" value="P:carboxylic acid biosynthetic process"/>
    <property type="evidence" value="ECO:0007669"/>
    <property type="project" value="UniProtKB-ARBA"/>
</dbReference>
<dbReference type="Gene3D" id="3.30.470.10">
    <property type="match status" value="1"/>
</dbReference>
<proteinExistence type="inferred from homology"/>
<dbReference type="GO" id="GO:0047810">
    <property type="term" value="F:D-alanine-2-oxoglutarate aminotransferase activity"/>
    <property type="evidence" value="ECO:0007669"/>
    <property type="project" value="UniProtKB-EC"/>
</dbReference>
<dbReference type="RefSeq" id="WP_007208989.1">
    <property type="nucleotide sequence ID" value="NZ_GL622241.1"/>
</dbReference>
<dbReference type="AlphaFoldDB" id="E6LHY8"/>
<dbReference type="GO" id="GO:0046416">
    <property type="term" value="P:D-amino acid metabolic process"/>
    <property type="evidence" value="ECO:0007669"/>
    <property type="project" value="InterPro"/>
</dbReference>
<dbReference type="NCBIfam" id="TIGR01121">
    <property type="entry name" value="D_amino_aminoT"/>
    <property type="match status" value="1"/>
</dbReference>
<evidence type="ECO:0000256" key="8">
    <source>
        <dbReference type="ARBA" id="ARBA00022898"/>
    </source>
</evidence>
<dbReference type="Gene3D" id="3.20.10.10">
    <property type="entry name" value="D-amino Acid Aminotransferase, subunit A, domain 2"/>
    <property type="match status" value="1"/>
</dbReference>
<dbReference type="OrthoDB" id="9805628at2"/>
<dbReference type="CDD" id="cd01558">
    <property type="entry name" value="D-AAT_like"/>
    <property type="match status" value="1"/>
</dbReference>
<evidence type="ECO:0000256" key="3">
    <source>
        <dbReference type="ARBA" id="ARBA00011738"/>
    </source>
</evidence>
<dbReference type="Proteomes" id="UP000010296">
    <property type="component" value="Unassembled WGS sequence"/>
</dbReference>
<dbReference type="PANTHER" id="PTHR42743:SF10">
    <property type="entry name" value="D-ALANINE AMINOTRANSFERASE"/>
    <property type="match status" value="1"/>
</dbReference>
<evidence type="ECO:0000256" key="2">
    <source>
        <dbReference type="ARBA" id="ARBA00009320"/>
    </source>
</evidence>
<keyword evidence="7 13" id="KW-0808">Transferase</keyword>
<dbReference type="EMBL" id="AEPV01000075">
    <property type="protein sequence ID" value="EFU73154.1"/>
    <property type="molecule type" value="Genomic_DNA"/>
</dbReference>
<name>E6LHY8_ENTI1</name>
<evidence type="ECO:0000256" key="4">
    <source>
        <dbReference type="ARBA" id="ARBA00012874"/>
    </source>
</evidence>
<dbReference type="SUPFAM" id="SSF56752">
    <property type="entry name" value="D-aminoacid aminotransferase-like PLP-dependent enzymes"/>
    <property type="match status" value="1"/>
</dbReference>
<evidence type="ECO:0000313" key="13">
    <source>
        <dbReference type="EMBL" id="EFU73154.1"/>
    </source>
</evidence>
<comment type="similarity">
    <text evidence="2">Belongs to the class-IV pyridoxal-phosphate-dependent aminotransferase family.</text>
</comment>
<organism evidence="13 14">
    <name type="scientific">Enterococcus italicus (strain DSM 15952 / CCUG 50447 / LMG 22039 / TP 1.5)</name>
    <dbReference type="NCBI Taxonomy" id="888064"/>
    <lineage>
        <taxon>Bacteria</taxon>
        <taxon>Bacillati</taxon>
        <taxon>Bacillota</taxon>
        <taxon>Bacilli</taxon>
        <taxon>Lactobacillales</taxon>
        <taxon>Enterococcaceae</taxon>
        <taxon>Enterococcus</taxon>
    </lineage>
</organism>